<dbReference type="AlphaFoldDB" id="A0A3B0VY63"/>
<dbReference type="PROSITE" id="PS50966">
    <property type="entry name" value="ZF_SWIM"/>
    <property type="match status" value="1"/>
</dbReference>
<accession>A0A3B0VY63</accession>
<dbReference type="Pfam" id="PF04434">
    <property type="entry name" value="SWIM"/>
    <property type="match status" value="1"/>
</dbReference>
<evidence type="ECO:0000259" key="1">
    <source>
        <dbReference type="PROSITE" id="PS50966"/>
    </source>
</evidence>
<evidence type="ECO:0000313" key="2">
    <source>
        <dbReference type="EMBL" id="VAW45290.1"/>
    </source>
</evidence>
<dbReference type="EMBL" id="UOFC01000052">
    <property type="protein sequence ID" value="VAW45290.1"/>
    <property type="molecule type" value="Genomic_DNA"/>
</dbReference>
<reference evidence="2" key="1">
    <citation type="submission" date="2018-06" db="EMBL/GenBank/DDBJ databases">
        <authorList>
            <person name="Zhirakovskaya E."/>
        </authorList>
    </citation>
    <scope>NUCLEOTIDE SEQUENCE</scope>
</reference>
<name>A0A3B0VY63_9ZZZZ</name>
<organism evidence="2">
    <name type="scientific">hydrothermal vent metagenome</name>
    <dbReference type="NCBI Taxonomy" id="652676"/>
    <lineage>
        <taxon>unclassified sequences</taxon>
        <taxon>metagenomes</taxon>
        <taxon>ecological metagenomes</taxon>
    </lineage>
</organism>
<dbReference type="InterPro" id="IPR007527">
    <property type="entry name" value="Znf_SWIM"/>
</dbReference>
<proteinExistence type="predicted"/>
<dbReference type="GO" id="GO:0008270">
    <property type="term" value="F:zinc ion binding"/>
    <property type="evidence" value="ECO:0007669"/>
    <property type="project" value="InterPro"/>
</dbReference>
<sequence length="164" mass="18978">MLELTKDWIKKEIAESGVVYKRGENIFQLGSYFLKEADFKKRSFQYYIDGNYGDYDVNIDFKNGDINYSCTCPFYSDGCKHTVAVCMDVIEQIKRHHSEEEMQDPEGSISETELLSYDEIKRQAIDDRKKSAKNESFDITLGDTYKGEHLITTTRGKQYVVTSS</sequence>
<protein>
    <recommendedName>
        <fullName evidence="1">SWIM-type domain-containing protein</fullName>
    </recommendedName>
</protein>
<gene>
    <name evidence="2" type="ORF">MNBD_GAMMA03-984</name>
</gene>
<feature type="domain" description="SWIM-type" evidence="1">
    <location>
        <begin position="55"/>
        <end position="90"/>
    </location>
</feature>